<dbReference type="AlphaFoldDB" id="A0A383UR21"/>
<gene>
    <name evidence="1" type="ORF">BLGHR1_12935</name>
</gene>
<sequence>MGYLRFTDNHAITNFDTNIHKLQCKISKEKFLPLNLNACSTWSNLEATMIFGITSYKLPTFSPVKLLQYYQIYKFR</sequence>
<accession>A0A383UR21</accession>
<dbReference type="VEuPathDB" id="FungiDB:BLGHR1_12935"/>
<evidence type="ECO:0000313" key="2">
    <source>
        <dbReference type="Proteomes" id="UP000275772"/>
    </source>
</evidence>
<name>A0A383UR21_BLUHO</name>
<dbReference type="Proteomes" id="UP000275772">
    <property type="component" value="Unassembled WGS sequence"/>
</dbReference>
<evidence type="ECO:0000313" key="1">
    <source>
        <dbReference type="EMBL" id="SZF02158.1"/>
    </source>
</evidence>
<protein>
    <submittedName>
        <fullName evidence="1">Uncharacterized protein</fullName>
    </submittedName>
</protein>
<reference evidence="1 2" key="1">
    <citation type="submission" date="2017-11" db="EMBL/GenBank/DDBJ databases">
        <authorList>
            <person name="Kracher B."/>
        </authorList>
    </citation>
    <scope>NUCLEOTIDE SEQUENCE [LARGE SCALE GENOMIC DNA]</scope>
    <source>
        <strain evidence="1 2">RACE1</strain>
    </source>
</reference>
<proteinExistence type="predicted"/>
<dbReference type="EMBL" id="UNSH01000041">
    <property type="protein sequence ID" value="SZF02158.1"/>
    <property type="molecule type" value="Genomic_DNA"/>
</dbReference>
<organism evidence="1 2">
    <name type="scientific">Blumeria hordei</name>
    <name type="common">Barley powdery mildew</name>
    <name type="synonym">Blumeria graminis f. sp. hordei</name>
    <dbReference type="NCBI Taxonomy" id="2867405"/>
    <lineage>
        <taxon>Eukaryota</taxon>
        <taxon>Fungi</taxon>
        <taxon>Dikarya</taxon>
        <taxon>Ascomycota</taxon>
        <taxon>Pezizomycotina</taxon>
        <taxon>Leotiomycetes</taxon>
        <taxon>Erysiphales</taxon>
        <taxon>Erysiphaceae</taxon>
        <taxon>Blumeria</taxon>
    </lineage>
</organism>